<gene>
    <name evidence="5" type="ORF">ABNG02_16400</name>
    <name evidence="4" type="ORF">GCM10008994_21310</name>
</gene>
<organism evidence="4 6">
    <name type="scientific">Halorubrum ejinorense</name>
    <dbReference type="NCBI Taxonomy" id="425309"/>
    <lineage>
        <taxon>Archaea</taxon>
        <taxon>Methanobacteriati</taxon>
        <taxon>Methanobacteriota</taxon>
        <taxon>Stenosarchaea group</taxon>
        <taxon>Halobacteria</taxon>
        <taxon>Halobacteriales</taxon>
        <taxon>Haloferacaceae</taxon>
        <taxon>Halorubrum</taxon>
    </lineage>
</organism>
<keyword evidence="2" id="KW-0472">Membrane</keyword>
<dbReference type="AlphaFoldDB" id="A0AAV3STK8"/>
<dbReference type="EMBL" id="JBEDNW010000011">
    <property type="protein sequence ID" value="MEZ3168894.1"/>
    <property type="molecule type" value="Genomic_DNA"/>
</dbReference>
<dbReference type="Pfam" id="PF07705">
    <property type="entry name" value="CARDB"/>
    <property type="match status" value="1"/>
</dbReference>
<comment type="caution">
    <text evidence="4">The sequence shown here is derived from an EMBL/GenBank/DDBJ whole genome shotgun (WGS) entry which is preliminary data.</text>
</comment>
<dbReference type="NCBIfam" id="TIGR04213">
    <property type="entry name" value="PGF_pre_PGF"/>
    <property type="match status" value="1"/>
</dbReference>
<reference evidence="4" key="2">
    <citation type="submission" date="2023-12" db="EMBL/GenBank/DDBJ databases">
        <authorList>
            <person name="Sun Q."/>
            <person name="Inoue M."/>
        </authorList>
    </citation>
    <scope>NUCLEOTIDE SEQUENCE</scope>
    <source>
        <strain evidence="4">JCM 14265</strain>
    </source>
</reference>
<name>A0AAV3STK8_9EURY</name>
<sequence>MSATAPRRGRLSVFVALLCLSLVAGPVAASGGAAVDADADMGPPAATGPGVAAASVSTVNVTDNVSVWDRAPLPFRIDDTDAATMIPTGAVTVDYTPENTGQLDARRTATAMYQPGTVNASFESVTGAGTSAFAGEDAQLVIARVNASASDSPSPVFGSLDEVRSLIDPDSDRLDATYAVTDSGTVDSDGRIDATVQFDRPGNYVVFLTTGGNFSATAGDLSVEGPGTVVGVDTAIVEREAATVTDVSTRVDPGTNASVTVAPATNETNVSVALYHEPTWVNSRTAVTVTERFSASTGPPNVTVGHSIDEINGHTAVEGPVTVTGITYGDGRLSQTTASELVDFLVNRNESAVEGPKTTVIGDGTRLDASVVAERNVSGETTVQVPTRGNWTAGSYRWVVTTDGNRTADLRTATGTLTVASDSGGGFSVSNDRPELENAAFGSRVTRTRDSVEVTLAGTTPGEPVRLTIPVHDSQLAESGYVVTGVTANFTRDLEGDLSVSTPDQAGVPPVSADKQIGYVVIDHSMPADSVSNASYAFLVSERRLDEAGIDPDAVALFRLEADGWTELPTRFAEETRHGYHFVGDSPGLSVYAIAESGSARPRFELNETSLNRTAVLANESVAVNATVTNHGTGPGNFTEALLVDNRSVDNRTVRVPAGERRTLRFTHSFGATAGTYNVSIEKATVGSVTVSVPEADQEPSGSADPPNETAPSNDDENTTTAESNDDAPATEEAGIDLGGRGAILLAVLAVIAVVGIAYYRRYGGV</sequence>
<dbReference type="Gene3D" id="2.60.40.10">
    <property type="entry name" value="Immunoglobulins"/>
    <property type="match status" value="1"/>
</dbReference>
<accession>A0AAV3STK8</accession>
<evidence type="ECO:0000313" key="4">
    <source>
        <dbReference type="EMBL" id="GAA0546132.1"/>
    </source>
</evidence>
<feature type="region of interest" description="Disordered" evidence="1">
    <location>
        <begin position="692"/>
        <end position="734"/>
    </location>
</feature>
<dbReference type="InterPro" id="IPR026453">
    <property type="entry name" value="PGF_pre_PGF"/>
</dbReference>
<keyword evidence="7" id="KW-1185">Reference proteome</keyword>
<evidence type="ECO:0000259" key="3">
    <source>
        <dbReference type="Pfam" id="PF07705"/>
    </source>
</evidence>
<keyword evidence="2" id="KW-1133">Transmembrane helix</keyword>
<reference evidence="5 7" key="3">
    <citation type="submission" date="2024-06" db="EMBL/GenBank/DDBJ databases">
        <title>Halorubrum miltondacostae sp. nov., a potential PHA producer isolated from an inland solar saltern in Rio Maior, Portugal.</title>
        <authorList>
            <person name="Albuquerque L."/>
            <person name="Viver T."/>
            <person name="Barroso C."/>
            <person name="Claudino R."/>
            <person name="Galvan M."/>
            <person name="Simoes G."/>
            <person name="Lobo Da Cunha A."/>
            <person name="Egas C."/>
        </authorList>
    </citation>
    <scope>NUCLEOTIDE SEQUENCE [LARGE SCALE GENOMIC DNA]</scope>
    <source>
        <strain evidence="5 7">DSM 18646</strain>
    </source>
</reference>
<feature type="compositionally biased region" description="Acidic residues" evidence="1">
    <location>
        <begin position="714"/>
        <end position="730"/>
    </location>
</feature>
<dbReference type="Proteomes" id="UP001501425">
    <property type="component" value="Unassembled WGS sequence"/>
</dbReference>
<dbReference type="InterPro" id="IPR013783">
    <property type="entry name" value="Ig-like_fold"/>
</dbReference>
<reference evidence="4" key="1">
    <citation type="journal article" date="2014" name="Int. J. Syst. Evol. Microbiol.">
        <title>Complete genome sequence of Corynebacterium casei LMG S-19264T (=DSM 44701T), isolated from a smear-ripened cheese.</title>
        <authorList>
            <consortium name="US DOE Joint Genome Institute (JGI-PGF)"/>
            <person name="Walter F."/>
            <person name="Albersmeier A."/>
            <person name="Kalinowski J."/>
            <person name="Ruckert C."/>
        </authorList>
    </citation>
    <scope>NUCLEOTIDE SEQUENCE</scope>
    <source>
        <strain evidence="4">JCM 14265</strain>
    </source>
</reference>
<feature type="domain" description="CARDB" evidence="3">
    <location>
        <begin position="604"/>
        <end position="680"/>
    </location>
</feature>
<dbReference type="InterPro" id="IPR011635">
    <property type="entry name" value="CARDB"/>
</dbReference>
<dbReference type="Proteomes" id="UP001567571">
    <property type="component" value="Unassembled WGS sequence"/>
</dbReference>
<evidence type="ECO:0000313" key="5">
    <source>
        <dbReference type="EMBL" id="MEZ3168894.1"/>
    </source>
</evidence>
<evidence type="ECO:0000313" key="6">
    <source>
        <dbReference type="Proteomes" id="UP001501425"/>
    </source>
</evidence>
<evidence type="ECO:0000313" key="7">
    <source>
        <dbReference type="Proteomes" id="UP001567571"/>
    </source>
</evidence>
<dbReference type="EMBL" id="BAAADQ010000012">
    <property type="protein sequence ID" value="GAA0546132.1"/>
    <property type="molecule type" value="Genomic_DNA"/>
</dbReference>
<proteinExistence type="predicted"/>
<dbReference type="RefSeq" id="WP_343778933.1">
    <property type="nucleotide sequence ID" value="NZ_BAAADQ010000012.1"/>
</dbReference>
<feature type="transmembrane region" description="Helical" evidence="2">
    <location>
        <begin position="742"/>
        <end position="760"/>
    </location>
</feature>
<evidence type="ECO:0000256" key="2">
    <source>
        <dbReference type="SAM" id="Phobius"/>
    </source>
</evidence>
<protein>
    <submittedName>
        <fullName evidence="5">PGF-pre-PGF domain-containing protein</fullName>
    </submittedName>
</protein>
<evidence type="ECO:0000256" key="1">
    <source>
        <dbReference type="SAM" id="MobiDB-lite"/>
    </source>
</evidence>
<keyword evidence="2" id="KW-0812">Transmembrane</keyword>